<evidence type="ECO:0000256" key="1">
    <source>
        <dbReference type="ARBA" id="ARBA00022614"/>
    </source>
</evidence>
<feature type="compositionally biased region" description="Polar residues" evidence="3">
    <location>
        <begin position="577"/>
        <end position="586"/>
    </location>
</feature>
<dbReference type="Proteomes" id="UP001479436">
    <property type="component" value="Unassembled WGS sequence"/>
</dbReference>
<evidence type="ECO:0000256" key="3">
    <source>
        <dbReference type="SAM" id="MobiDB-lite"/>
    </source>
</evidence>
<feature type="compositionally biased region" description="Polar residues" evidence="3">
    <location>
        <begin position="595"/>
        <end position="618"/>
    </location>
</feature>
<dbReference type="PROSITE" id="PS51450">
    <property type="entry name" value="LRR"/>
    <property type="match status" value="3"/>
</dbReference>
<evidence type="ECO:0000313" key="4">
    <source>
        <dbReference type="EMBL" id="KAK9763610.1"/>
    </source>
</evidence>
<dbReference type="Pfam" id="PF00560">
    <property type="entry name" value="LRR_1"/>
    <property type="match status" value="1"/>
</dbReference>
<reference evidence="4 5" key="1">
    <citation type="submission" date="2023-04" db="EMBL/GenBank/DDBJ databases">
        <title>Genome of Basidiobolus ranarum AG-B5.</title>
        <authorList>
            <person name="Stajich J.E."/>
            <person name="Carter-House D."/>
            <person name="Gryganskyi A."/>
        </authorList>
    </citation>
    <scope>NUCLEOTIDE SEQUENCE [LARGE SCALE GENOMIC DNA]</scope>
    <source>
        <strain evidence="4 5">AG-B5</strain>
    </source>
</reference>
<dbReference type="SMART" id="SM00364">
    <property type="entry name" value="LRR_BAC"/>
    <property type="match status" value="5"/>
</dbReference>
<feature type="region of interest" description="Disordered" evidence="3">
    <location>
        <begin position="423"/>
        <end position="447"/>
    </location>
</feature>
<dbReference type="SMART" id="SM00369">
    <property type="entry name" value="LRR_TYP"/>
    <property type="match status" value="5"/>
</dbReference>
<accession>A0ABR2WQ07</accession>
<evidence type="ECO:0000313" key="5">
    <source>
        <dbReference type="Proteomes" id="UP001479436"/>
    </source>
</evidence>
<dbReference type="InterPro" id="IPR050216">
    <property type="entry name" value="LRR_domain-containing"/>
</dbReference>
<evidence type="ECO:0000256" key="2">
    <source>
        <dbReference type="ARBA" id="ARBA00022737"/>
    </source>
</evidence>
<organism evidence="4 5">
    <name type="scientific">Basidiobolus ranarum</name>
    <dbReference type="NCBI Taxonomy" id="34480"/>
    <lineage>
        <taxon>Eukaryota</taxon>
        <taxon>Fungi</taxon>
        <taxon>Fungi incertae sedis</taxon>
        <taxon>Zoopagomycota</taxon>
        <taxon>Entomophthoromycotina</taxon>
        <taxon>Basidiobolomycetes</taxon>
        <taxon>Basidiobolales</taxon>
        <taxon>Basidiobolaceae</taxon>
        <taxon>Basidiobolus</taxon>
    </lineage>
</organism>
<dbReference type="InterPro" id="IPR001611">
    <property type="entry name" value="Leu-rich_rpt"/>
</dbReference>
<dbReference type="Pfam" id="PF12799">
    <property type="entry name" value="LRR_4"/>
    <property type="match status" value="1"/>
</dbReference>
<dbReference type="InterPro" id="IPR025875">
    <property type="entry name" value="Leu-rich_rpt_4"/>
</dbReference>
<protein>
    <recommendedName>
        <fullName evidence="6">L domain-like protein</fullName>
    </recommendedName>
</protein>
<keyword evidence="1" id="KW-0433">Leucine-rich repeat</keyword>
<dbReference type="PANTHER" id="PTHR48051">
    <property type="match status" value="1"/>
</dbReference>
<dbReference type="SUPFAM" id="SSF52058">
    <property type="entry name" value="L domain-like"/>
    <property type="match status" value="1"/>
</dbReference>
<dbReference type="InterPro" id="IPR032675">
    <property type="entry name" value="LRR_dom_sf"/>
</dbReference>
<dbReference type="PANTHER" id="PTHR48051:SF46">
    <property type="entry name" value="LEUCINE RICH REPEAT-CONTAINING DOMAIN PROTEIN"/>
    <property type="match status" value="1"/>
</dbReference>
<gene>
    <name evidence="4" type="ORF">K7432_009557</name>
</gene>
<proteinExistence type="predicted"/>
<dbReference type="InterPro" id="IPR003591">
    <property type="entry name" value="Leu-rich_rpt_typical-subtyp"/>
</dbReference>
<sequence>MQLKLVEQMSPSTDWKPVKTDSAKISVKDFQKTFPSHAQSDHSLQALNCSWNSQSADLPDIEACNVVWDSKQQHSTQLVNTCQGVIHAESTQNTPLFVCGDNTNQGKTASAQMPSQYTKTSICLRRRRLSNCSMERHVRDRFLAEIMSRTSTPVHDCDYWIDRSASYFNLAEVDLSRNRLTQLPSCIVSIANRVKILNLSHNRFTEFPEELNLFTSLEVLDLSHNTITGGLPKGLPKALTRLKVLRLHGNQITELPETLGEITQLETLILGSIFGGNQLQSFPEKCISRLVKLKELDLTQNLLVSLPSDIGHFESALERLAVSGNRLLSLPCSIGLCRLLRSLDLSRNSLLDLPIEITDLNGLETLDLTENKLCVIPGDIALFMSKTTVLLSGNPFTLGARRHEPLHADNDSSNRANTSLIQQLQSTSEQNSTSHFTQSNSISSSHLDQTSNNYTTLASDLSIAHSTSSLSKSLASTPNRSLLPSLREFAARKILKYAIPIPRYRLPTTLLRYLERGARPCCHCLNPYVREWISCVEVKNYLGHPKVPRSVRFCSATCMVQTNTPSDSRVENPHEYNVTQSPNQRAKASVKPFSSLLTQRSNQPPIKSKKPSSMLNSKRNLDRPITTDW</sequence>
<evidence type="ECO:0008006" key="6">
    <source>
        <dbReference type="Google" id="ProtNLM"/>
    </source>
</evidence>
<name>A0ABR2WQ07_9FUNG</name>
<dbReference type="Gene3D" id="3.80.10.10">
    <property type="entry name" value="Ribonuclease Inhibitor"/>
    <property type="match status" value="2"/>
</dbReference>
<dbReference type="EMBL" id="JASJQH010000597">
    <property type="protein sequence ID" value="KAK9763610.1"/>
    <property type="molecule type" value="Genomic_DNA"/>
</dbReference>
<keyword evidence="5" id="KW-1185">Reference proteome</keyword>
<comment type="caution">
    <text evidence="4">The sequence shown here is derived from an EMBL/GenBank/DDBJ whole genome shotgun (WGS) entry which is preliminary data.</text>
</comment>
<feature type="region of interest" description="Disordered" evidence="3">
    <location>
        <begin position="564"/>
        <end position="629"/>
    </location>
</feature>
<keyword evidence="2" id="KW-0677">Repeat</keyword>